<dbReference type="PANTHER" id="PTHR24157:SF3">
    <property type="entry name" value="ANKYRIN REPEAT, SAM AND BASIC LEUCINE ZIPPER DOMAIN-CONTAINING PROTEIN 1"/>
    <property type="match status" value="1"/>
</dbReference>
<evidence type="ECO:0000256" key="2">
    <source>
        <dbReference type="SAM" id="MobiDB-lite"/>
    </source>
</evidence>
<evidence type="ECO:0000256" key="1">
    <source>
        <dbReference type="PROSITE-ProRule" id="PRU00023"/>
    </source>
</evidence>
<dbReference type="PANTHER" id="PTHR24157">
    <property type="entry name" value="ANKYRIN REPEAT, SAM AND BASIC LEUCINE ZIPPER DOMAIN-CONTAINING PROTEIN 1"/>
    <property type="match status" value="1"/>
</dbReference>
<dbReference type="InterPro" id="IPR002110">
    <property type="entry name" value="Ankyrin_rpt"/>
</dbReference>
<sequence>MSNNMGYGPPPSDSDSDSCYDGFYFSDKVKKSPKPQPTVEPDRKLYEAVLEGDVKAVIKEIDSLRFNVNDPIRWGRTMLMFACREGHYDLAAYLLEKRSASANKQVETQTPLMEACDCEKNDPYLVEKLVRLLLQHGAAINVSNKCGMTPLMFACRNGYTSVVRLIVKDASLNAVDHVGCTALFHAIEKNRADIVKLLVEAGVNAMIPNGKGYTPTQAAESYGYYDLLELLPRTEETYSVPLHFLCYHTLRDHIPRIFLKTECPEYFQELKSILQSIDMQDQLHHFAISRTSLAEFLVMDDQALKKVGIPFPVQRNKILKGILDFHLHHWSYKSIARVKMDGMDNFYDILMITASHMQQLVIIQASLDFVKKNLNAGVLGKTSTMQLASLKTNIMAYRKSVDDLTKTVKYLGSFSPAKNPLHIDYNDILAVRKRTTVRRYFKYTTIILGISVLICLKSKWFGL</sequence>
<dbReference type="Gene3D" id="1.25.40.20">
    <property type="entry name" value="Ankyrin repeat-containing domain"/>
    <property type="match status" value="2"/>
</dbReference>
<dbReference type="SMART" id="SM00248">
    <property type="entry name" value="ANK"/>
    <property type="match status" value="4"/>
</dbReference>
<dbReference type="Proteomes" id="UP000001819">
    <property type="component" value="Chromosome 3"/>
</dbReference>
<gene>
    <name evidence="4" type="primary">Gasz</name>
</gene>
<dbReference type="PROSITE" id="PS50088">
    <property type="entry name" value="ANK_REPEAT"/>
    <property type="match status" value="2"/>
</dbReference>
<dbReference type="KEGG" id="dpo:4803574"/>
<feature type="repeat" description="ANK" evidence="1">
    <location>
        <begin position="107"/>
        <end position="145"/>
    </location>
</feature>
<proteinExistence type="predicted"/>
<dbReference type="Bgee" id="FBgn0075310">
    <property type="expression patterns" value="Expressed in female reproductive system and 3 other cell types or tissues"/>
</dbReference>
<dbReference type="SUPFAM" id="SSF47769">
    <property type="entry name" value="SAM/Pointed domain"/>
    <property type="match status" value="1"/>
</dbReference>
<dbReference type="InterPro" id="IPR036770">
    <property type="entry name" value="Ankyrin_rpt-contain_sf"/>
</dbReference>
<feature type="region of interest" description="Disordered" evidence="2">
    <location>
        <begin position="1"/>
        <end position="20"/>
    </location>
</feature>
<name>A0A6I8USP3_DROPS</name>
<keyword evidence="3" id="KW-1185">Reference proteome</keyword>
<dbReference type="RefSeq" id="XP_001360281.2">
    <property type="nucleotide sequence ID" value="XM_001360244.4"/>
</dbReference>
<dbReference type="AlphaFoldDB" id="A0A6I8USP3"/>
<evidence type="ECO:0000313" key="3">
    <source>
        <dbReference type="Proteomes" id="UP000001819"/>
    </source>
</evidence>
<dbReference type="Pfam" id="PF12796">
    <property type="entry name" value="Ank_2"/>
    <property type="match status" value="2"/>
</dbReference>
<dbReference type="OMA" id="PFMFACR"/>
<evidence type="ECO:0000313" key="4">
    <source>
        <dbReference type="RefSeq" id="XP_001360281.2"/>
    </source>
</evidence>
<dbReference type="InterPro" id="IPR013761">
    <property type="entry name" value="SAM/pointed_sf"/>
</dbReference>
<dbReference type="GeneID" id="4803574"/>
<dbReference type="InParanoid" id="A0A6I8USP3"/>
<feature type="repeat" description="ANK" evidence="1">
    <location>
        <begin position="178"/>
        <end position="210"/>
    </location>
</feature>
<dbReference type="Gene3D" id="1.10.150.50">
    <property type="entry name" value="Transcription Factor, Ets-1"/>
    <property type="match status" value="1"/>
</dbReference>
<organism evidence="3 4">
    <name type="scientific">Drosophila pseudoobscura pseudoobscura</name>
    <name type="common">Fruit fly</name>
    <dbReference type="NCBI Taxonomy" id="46245"/>
    <lineage>
        <taxon>Eukaryota</taxon>
        <taxon>Metazoa</taxon>
        <taxon>Ecdysozoa</taxon>
        <taxon>Arthropoda</taxon>
        <taxon>Hexapoda</taxon>
        <taxon>Insecta</taxon>
        <taxon>Pterygota</taxon>
        <taxon>Neoptera</taxon>
        <taxon>Endopterygota</taxon>
        <taxon>Diptera</taxon>
        <taxon>Brachycera</taxon>
        <taxon>Muscomorpha</taxon>
        <taxon>Ephydroidea</taxon>
        <taxon>Drosophilidae</taxon>
        <taxon>Drosophila</taxon>
        <taxon>Sophophora</taxon>
    </lineage>
</organism>
<dbReference type="SUPFAM" id="SSF48403">
    <property type="entry name" value="Ankyrin repeat"/>
    <property type="match status" value="1"/>
</dbReference>
<protein>
    <submittedName>
        <fullName evidence="4">Ankyrin repeat, SAM and basic leucine zipper domain-containing protein 1</fullName>
    </submittedName>
</protein>
<reference evidence="3" key="1">
    <citation type="submission" date="2024-06" db="UniProtKB">
        <authorList>
            <consortium name="RefSeq"/>
        </authorList>
    </citation>
    <scope>NUCLEOTIDE SEQUENCE [LARGE SCALE GENOMIC DNA]</scope>
    <source>
        <strain evidence="3">MV2-25</strain>
    </source>
</reference>
<accession>A0A6I8USP3</accession>
<dbReference type="GO" id="GO:0071546">
    <property type="term" value="C:pi-body"/>
    <property type="evidence" value="ECO:0007669"/>
    <property type="project" value="TreeGrafter"/>
</dbReference>
<dbReference type="PRINTS" id="PR01415">
    <property type="entry name" value="ANKYRIN"/>
</dbReference>
<dbReference type="FunCoup" id="A0A6I8USP3">
    <property type="interactions" value="83"/>
</dbReference>
<reference evidence="4" key="2">
    <citation type="submission" date="2025-08" db="UniProtKB">
        <authorList>
            <consortium name="RefSeq"/>
        </authorList>
    </citation>
    <scope>IDENTIFICATION</scope>
    <source>
        <strain evidence="4">MV-25-SWS-2005</strain>
        <tissue evidence="4">Whole body</tissue>
    </source>
</reference>
<keyword evidence="1" id="KW-0040">ANK repeat</keyword>